<dbReference type="HOGENOM" id="CLU_1260042_0_0_11"/>
<proteinExistence type="predicted"/>
<gene>
    <name evidence="1" type="ORF">KCH_77710</name>
</gene>
<dbReference type="RefSeq" id="WP_035876017.1">
    <property type="nucleotide sequence ID" value="NZ_KK853998.1"/>
</dbReference>
<evidence type="ECO:0008006" key="3">
    <source>
        <dbReference type="Google" id="ProtNLM"/>
    </source>
</evidence>
<organism evidence="1 2">
    <name type="scientific">Kitasatospora cheerisanensis KCTC 2395</name>
    <dbReference type="NCBI Taxonomy" id="1348663"/>
    <lineage>
        <taxon>Bacteria</taxon>
        <taxon>Bacillati</taxon>
        <taxon>Actinomycetota</taxon>
        <taxon>Actinomycetes</taxon>
        <taxon>Kitasatosporales</taxon>
        <taxon>Streptomycetaceae</taxon>
        <taxon>Kitasatospora</taxon>
    </lineage>
</organism>
<sequence length="219" mass="23841">MSFTATELWTAQQCAAAWGIGLKTWHGYRARGQAPEPCAHAGRTPLWDPQTVRTWPRTGQGARTDKEIPVMLPALPADVPIVDVRATSNDTEPTTPAQAGIDTDRQWWVEAVRRPRFGDARVTVTPPGWGEYEHLLSVVLPADDADDVQATADYAVNIARQLVTLSADTRDAAALAALRELLGPDGPQAGQSSTAWFKVIGWLNEVRATRGRTIPVLDL</sequence>
<keyword evidence="2" id="KW-1185">Reference proteome</keyword>
<evidence type="ECO:0000313" key="2">
    <source>
        <dbReference type="Proteomes" id="UP000027178"/>
    </source>
</evidence>
<evidence type="ECO:0000313" key="1">
    <source>
        <dbReference type="EMBL" id="KDN80483.1"/>
    </source>
</evidence>
<protein>
    <recommendedName>
        <fullName evidence="3">DNA-binding protein</fullName>
    </recommendedName>
</protein>
<accession>A0A066YG61</accession>
<dbReference type="Proteomes" id="UP000027178">
    <property type="component" value="Unassembled WGS sequence"/>
</dbReference>
<dbReference type="AlphaFoldDB" id="A0A066YG61"/>
<comment type="caution">
    <text evidence="1">The sequence shown here is derived from an EMBL/GenBank/DDBJ whole genome shotgun (WGS) entry which is preliminary data.</text>
</comment>
<reference evidence="1 2" key="1">
    <citation type="submission" date="2014-05" db="EMBL/GenBank/DDBJ databases">
        <title>Draft Genome Sequence of Kitasatospora cheerisanensis KCTC 2395.</title>
        <authorList>
            <person name="Nam D.H."/>
        </authorList>
    </citation>
    <scope>NUCLEOTIDE SEQUENCE [LARGE SCALE GENOMIC DNA]</scope>
    <source>
        <strain evidence="1 2">KCTC 2395</strain>
    </source>
</reference>
<dbReference type="eggNOG" id="COG1595">
    <property type="taxonomic scope" value="Bacteria"/>
</dbReference>
<name>A0A066YG61_9ACTN</name>
<dbReference type="OrthoDB" id="9800864at2"/>
<dbReference type="EMBL" id="JNBY01000175">
    <property type="protein sequence ID" value="KDN80483.1"/>
    <property type="molecule type" value="Genomic_DNA"/>
</dbReference>
<dbReference type="PATRIC" id="fig|1348663.4.peg.7490"/>